<dbReference type="EMBL" id="MDYN01000120">
    <property type="protein sequence ID" value="OQD76755.1"/>
    <property type="molecule type" value="Genomic_DNA"/>
</dbReference>
<proteinExistence type="predicted"/>
<reference evidence="3" key="1">
    <citation type="journal article" date="2017" name="Nat. Microbiol.">
        <title>Global analysis of biosynthetic gene clusters reveals vast potential of secondary metabolite production in Penicillium species.</title>
        <authorList>
            <person name="Nielsen J.C."/>
            <person name="Grijseels S."/>
            <person name="Prigent S."/>
            <person name="Ji B."/>
            <person name="Dainat J."/>
            <person name="Nielsen K.F."/>
            <person name="Frisvad J.C."/>
            <person name="Workman M."/>
            <person name="Nielsen J."/>
        </authorList>
    </citation>
    <scope>NUCLEOTIDE SEQUENCE [LARGE SCALE GENOMIC DNA]</scope>
    <source>
        <strain evidence="3">IBT 31811</strain>
    </source>
</reference>
<dbReference type="Gene3D" id="3.40.50.2020">
    <property type="match status" value="1"/>
</dbReference>
<name>A0A1V6PI79_9EURO</name>
<dbReference type="SUPFAM" id="SSF53271">
    <property type="entry name" value="PRTase-like"/>
    <property type="match status" value="1"/>
</dbReference>
<dbReference type="Pfam" id="PF00156">
    <property type="entry name" value="Pribosyltran"/>
    <property type="match status" value="1"/>
</dbReference>
<dbReference type="Proteomes" id="UP000191672">
    <property type="component" value="Unassembled WGS sequence"/>
</dbReference>
<organism evidence="2 3">
    <name type="scientific">Penicillium antarcticum</name>
    <dbReference type="NCBI Taxonomy" id="416450"/>
    <lineage>
        <taxon>Eukaryota</taxon>
        <taxon>Fungi</taxon>
        <taxon>Dikarya</taxon>
        <taxon>Ascomycota</taxon>
        <taxon>Pezizomycotina</taxon>
        <taxon>Eurotiomycetes</taxon>
        <taxon>Eurotiomycetidae</taxon>
        <taxon>Eurotiales</taxon>
        <taxon>Aspergillaceae</taxon>
        <taxon>Penicillium</taxon>
    </lineage>
</organism>
<dbReference type="CDD" id="cd06223">
    <property type="entry name" value="PRTases_typeI"/>
    <property type="match status" value="1"/>
</dbReference>
<keyword evidence="3" id="KW-1185">Reference proteome</keyword>
<dbReference type="InterPro" id="IPR029057">
    <property type="entry name" value="PRTase-like"/>
</dbReference>
<feature type="domain" description="Phosphoribosyltransferase" evidence="1">
    <location>
        <begin position="10"/>
        <end position="56"/>
    </location>
</feature>
<protein>
    <recommendedName>
        <fullName evidence="1">Phosphoribosyltransferase domain-containing protein</fullName>
    </recommendedName>
</protein>
<gene>
    <name evidence="2" type="ORF">PENANT_c120G00523</name>
</gene>
<evidence type="ECO:0000313" key="2">
    <source>
        <dbReference type="EMBL" id="OQD76755.1"/>
    </source>
</evidence>
<comment type="caution">
    <text evidence="2">The sequence shown here is derived from an EMBL/GenBank/DDBJ whole genome shotgun (WGS) entry which is preliminary data.</text>
</comment>
<dbReference type="InterPro" id="IPR000836">
    <property type="entry name" value="PRTase_dom"/>
</dbReference>
<dbReference type="AlphaFoldDB" id="A0A1V6PI79"/>
<evidence type="ECO:0000259" key="1">
    <source>
        <dbReference type="Pfam" id="PF00156"/>
    </source>
</evidence>
<evidence type="ECO:0000313" key="3">
    <source>
        <dbReference type="Proteomes" id="UP000191672"/>
    </source>
</evidence>
<dbReference type="STRING" id="416450.A0A1V6PI79"/>
<accession>A0A1V6PI79</accession>
<sequence length="85" mass="9415">MAKKTWDILNKIKTSGSSVLVVDDVLATGQTLCAVLRLLEITGVRTQDVSIMVVAEFPVHRRRELLRRCGFGEVNIRSLLSFDGA</sequence>